<evidence type="ECO:0000256" key="4">
    <source>
        <dbReference type="ARBA" id="ARBA00023125"/>
    </source>
</evidence>
<organism evidence="10 11">
    <name type="scientific">Chryseobacterium soldanellicola</name>
    <dbReference type="NCBI Taxonomy" id="311333"/>
    <lineage>
        <taxon>Bacteria</taxon>
        <taxon>Pseudomonadati</taxon>
        <taxon>Bacteroidota</taxon>
        <taxon>Flavobacteriia</taxon>
        <taxon>Flavobacteriales</taxon>
        <taxon>Weeksellaceae</taxon>
        <taxon>Chryseobacterium group</taxon>
        <taxon>Chryseobacterium</taxon>
    </lineage>
</organism>
<dbReference type="CDD" id="cd19935">
    <property type="entry name" value="REC_OmpR_CusR-like"/>
    <property type="match status" value="1"/>
</dbReference>
<evidence type="ECO:0000313" key="10">
    <source>
        <dbReference type="EMBL" id="SDQ45162.1"/>
    </source>
</evidence>
<dbReference type="SUPFAM" id="SSF46894">
    <property type="entry name" value="C-terminal effector domain of the bipartite response regulators"/>
    <property type="match status" value="1"/>
</dbReference>
<dbReference type="GO" id="GO:0000976">
    <property type="term" value="F:transcription cis-regulatory region binding"/>
    <property type="evidence" value="ECO:0007669"/>
    <property type="project" value="TreeGrafter"/>
</dbReference>
<dbReference type="InterPro" id="IPR001867">
    <property type="entry name" value="OmpR/PhoB-type_DNA-bd"/>
</dbReference>
<dbReference type="InterPro" id="IPR039420">
    <property type="entry name" value="WalR-like"/>
</dbReference>
<dbReference type="FunFam" id="1.10.10.10:FF:000005">
    <property type="entry name" value="Two-component system response regulator"/>
    <property type="match status" value="1"/>
</dbReference>
<keyword evidence="1 6" id="KW-0597">Phosphoprotein</keyword>
<evidence type="ECO:0000313" key="11">
    <source>
        <dbReference type="Proteomes" id="UP000199627"/>
    </source>
</evidence>
<proteinExistence type="predicted"/>
<reference evidence="11" key="1">
    <citation type="submission" date="2016-10" db="EMBL/GenBank/DDBJ databases">
        <authorList>
            <person name="Varghese N."/>
            <person name="Submissions S."/>
        </authorList>
    </citation>
    <scope>NUCLEOTIDE SEQUENCE [LARGE SCALE GENOMIC DNA]</scope>
    <source>
        <strain evidence="11">DSM 17072</strain>
    </source>
</reference>
<dbReference type="Gene3D" id="3.40.50.2300">
    <property type="match status" value="1"/>
</dbReference>
<keyword evidence="5" id="KW-0804">Transcription</keyword>
<evidence type="ECO:0000259" key="9">
    <source>
        <dbReference type="PROSITE" id="PS51755"/>
    </source>
</evidence>
<sequence>MKLPISMNKIILIEDETGVVSFIKKGLQENGYEVSVAFDGKTGVQLVQSNDFDLVILDIMLPEMNGLDACKEIRKTNKHVPILFLTALGTSENIVLGLESGGDDYLVKPFKFIELVARVKSLLRRSNNNIPEITEPEVDNEHVFQFSDLILNDYTKKVTRAGEEISLTSTEYKLLLYFLNNPEKVISRAEILDAVWGVNYELGTNVVDVYVNYLRKKLDHKEDNKLIHTVIGMGYVLKKS</sequence>
<dbReference type="EMBL" id="FNKL01000002">
    <property type="protein sequence ID" value="SDQ45162.1"/>
    <property type="molecule type" value="Genomic_DNA"/>
</dbReference>
<keyword evidence="4 7" id="KW-0238">DNA-binding</keyword>
<dbReference type="PROSITE" id="PS50110">
    <property type="entry name" value="RESPONSE_REGULATORY"/>
    <property type="match status" value="1"/>
</dbReference>
<dbReference type="SMART" id="SM00862">
    <property type="entry name" value="Trans_reg_C"/>
    <property type="match status" value="1"/>
</dbReference>
<protein>
    <submittedName>
        <fullName evidence="10">Two component transcriptional regulator, winged helix family</fullName>
    </submittedName>
</protein>
<dbReference type="Pfam" id="PF00072">
    <property type="entry name" value="Response_reg"/>
    <property type="match status" value="1"/>
</dbReference>
<gene>
    <name evidence="10" type="ORF">SAMN05421664_1654</name>
</gene>
<dbReference type="GO" id="GO:0000156">
    <property type="term" value="F:phosphorelay response regulator activity"/>
    <property type="evidence" value="ECO:0007669"/>
    <property type="project" value="TreeGrafter"/>
</dbReference>
<dbReference type="InterPro" id="IPR016032">
    <property type="entry name" value="Sig_transdc_resp-reg_C-effctor"/>
</dbReference>
<accession>A0A1H1AZU6</accession>
<dbReference type="SMART" id="SM00448">
    <property type="entry name" value="REC"/>
    <property type="match status" value="1"/>
</dbReference>
<dbReference type="GO" id="GO:0005829">
    <property type="term" value="C:cytosol"/>
    <property type="evidence" value="ECO:0007669"/>
    <property type="project" value="TreeGrafter"/>
</dbReference>
<dbReference type="AlphaFoldDB" id="A0A1H1AZU6"/>
<dbReference type="GO" id="GO:0032993">
    <property type="term" value="C:protein-DNA complex"/>
    <property type="evidence" value="ECO:0007669"/>
    <property type="project" value="TreeGrafter"/>
</dbReference>
<evidence type="ECO:0000256" key="2">
    <source>
        <dbReference type="ARBA" id="ARBA00023012"/>
    </source>
</evidence>
<dbReference type="FunFam" id="3.40.50.2300:FF:000073">
    <property type="entry name" value="DNA-binding response regulator RprY"/>
    <property type="match status" value="1"/>
</dbReference>
<evidence type="ECO:0000256" key="3">
    <source>
        <dbReference type="ARBA" id="ARBA00023015"/>
    </source>
</evidence>
<feature type="modified residue" description="4-aspartylphosphate" evidence="6">
    <location>
        <position position="58"/>
    </location>
</feature>
<evidence type="ECO:0000259" key="8">
    <source>
        <dbReference type="PROSITE" id="PS50110"/>
    </source>
</evidence>
<evidence type="ECO:0000256" key="6">
    <source>
        <dbReference type="PROSITE-ProRule" id="PRU00169"/>
    </source>
</evidence>
<dbReference type="CDD" id="cd00383">
    <property type="entry name" value="trans_reg_C"/>
    <property type="match status" value="1"/>
</dbReference>
<dbReference type="Pfam" id="PF00486">
    <property type="entry name" value="Trans_reg_C"/>
    <property type="match status" value="1"/>
</dbReference>
<evidence type="ECO:0000256" key="7">
    <source>
        <dbReference type="PROSITE-ProRule" id="PRU01091"/>
    </source>
</evidence>
<evidence type="ECO:0000256" key="5">
    <source>
        <dbReference type="ARBA" id="ARBA00023163"/>
    </source>
</evidence>
<dbReference type="Proteomes" id="UP000199627">
    <property type="component" value="Unassembled WGS sequence"/>
</dbReference>
<feature type="DNA-binding region" description="OmpR/PhoB-type" evidence="7">
    <location>
        <begin position="141"/>
        <end position="239"/>
    </location>
</feature>
<feature type="domain" description="OmpR/PhoB-type" evidence="9">
    <location>
        <begin position="141"/>
        <end position="239"/>
    </location>
</feature>
<dbReference type="SUPFAM" id="SSF52172">
    <property type="entry name" value="CheY-like"/>
    <property type="match status" value="1"/>
</dbReference>
<dbReference type="Gene3D" id="6.10.250.690">
    <property type="match status" value="1"/>
</dbReference>
<dbReference type="PANTHER" id="PTHR48111:SF22">
    <property type="entry name" value="REGULATOR OF RPOS"/>
    <property type="match status" value="1"/>
</dbReference>
<dbReference type="STRING" id="311333.SAMN05421664_1654"/>
<evidence type="ECO:0000256" key="1">
    <source>
        <dbReference type="ARBA" id="ARBA00022553"/>
    </source>
</evidence>
<dbReference type="GO" id="GO:0006355">
    <property type="term" value="P:regulation of DNA-templated transcription"/>
    <property type="evidence" value="ECO:0007669"/>
    <property type="project" value="InterPro"/>
</dbReference>
<dbReference type="InterPro" id="IPR001789">
    <property type="entry name" value="Sig_transdc_resp-reg_receiver"/>
</dbReference>
<dbReference type="InterPro" id="IPR011006">
    <property type="entry name" value="CheY-like_superfamily"/>
</dbReference>
<keyword evidence="11" id="KW-1185">Reference proteome</keyword>
<name>A0A1H1AZU6_9FLAO</name>
<dbReference type="PROSITE" id="PS51755">
    <property type="entry name" value="OMPR_PHOB"/>
    <property type="match status" value="1"/>
</dbReference>
<dbReference type="InterPro" id="IPR036388">
    <property type="entry name" value="WH-like_DNA-bd_sf"/>
</dbReference>
<feature type="domain" description="Response regulatory" evidence="8">
    <location>
        <begin position="9"/>
        <end position="123"/>
    </location>
</feature>
<keyword evidence="2" id="KW-0902">Two-component regulatory system</keyword>
<keyword evidence="3" id="KW-0805">Transcription regulation</keyword>
<dbReference type="Gene3D" id="1.10.10.10">
    <property type="entry name" value="Winged helix-like DNA-binding domain superfamily/Winged helix DNA-binding domain"/>
    <property type="match status" value="1"/>
</dbReference>
<dbReference type="PANTHER" id="PTHR48111">
    <property type="entry name" value="REGULATOR OF RPOS"/>
    <property type="match status" value="1"/>
</dbReference>